<proteinExistence type="predicted"/>
<evidence type="ECO:0000313" key="5">
    <source>
        <dbReference type="EMBL" id="ASJ16093.1"/>
    </source>
</evidence>
<feature type="domain" description="Chemotaxis phosphatase CheX-like" evidence="4">
    <location>
        <begin position="63"/>
        <end position="141"/>
    </location>
</feature>
<keyword evidence="1" id="KW-0145">Chemotaxis</keyword>
<evidence type="ECO:0000313" key="7">
    <source>
        <dbReference type="Proteomes" id="UP000093069"/>
    </source>
</evidence>
<dbReference type="OrthoDB" id="182374at2157"/>
<dbReference type="KEGG" id="tch:CHITON_0566"/>
<organism evidence="6 7">
    <name type="scientific">Thermococcus chitonophagus</name>
    <dbReference type="NCBI Taxonomy" id="54262"/>
    <lineage>
        <taxon>Archaea</taxon>
        <taxon>Methanobacteriati</taxon>
        <taxon>Methanobacteriota</taxon>
        <taxon>Thermococci</taxon>
        <taxon>Thermococcales</taxon>
        <taxon>Thermococcaceae</taxon>
        <taxon>Thermococcus</taxon>
    </lineage>
</organism>
<dbReference type="InterPro" id="IPR007597">
    <property type="entry name" value="CheC"/>
</dbReference>
<dbReference type="SUPFAM" id="SSF103039">
    <property type="entry name" value="CheC-like"/>
    <property type="match status" value="1"/>
</dbReference>
<dbReference type="EMBL" id="CP015193">
    <property type="protein sequence ID" value="ASJ16093.1"/>
    <property type="molecule type" value="Genomic_DNA"/>
</dbReference>
<dbReference type="Proteomes" id="UP000093069">
    <property type="component" value="Chromosome I"/>
</dbReference>
<dbReference type="EMBL" id="LN999010">
    <property type="protein sequence ID" value="CUX77345.1"/>
    <property type="molecule type" value="Genomic_DNA"/>
</dbReference>
<reference evidence="5 8" key="3">
    <citation type="submission" date="2016-04" db="EMBL/GenBank/DDBJ databases">
        <title>Complete genome sequence of Thermococcus chitonophagus type strain GC74.</title>
        <authorList>
            <person name="Oger P.M."/>
        </authorList>
    </citation>
    <scope>NUCLEOTIDE SEQUENCE [LARGE SCALE GENOMIC DNA]</scope>
    <source>
        <strain evidence="5 8">GC74</strain>
    </source>
</reference>
<dbReference type="GeneID" id="33321482"/>
<dbReference type="Gene3D" id="3.40.1550.10">
    <property type="entry name" value="CheC-like"/>
    <property type="match status" value="1"/>
</dbReference>
<evidence type="ECO:0000256" key="1">
    <source>
        <dbReference type="ARBA" id="ARBA00022500"/>
    </source>
</evidence>
<dbReference type="GO" id="GO:0006935">
    <property type="term" value="P:chemotaxis"/>
    <property type="evidence" value="ECO:0007669"/>
    <property type="project" value="UniProtKB-KW"/>
</dbReference>
<name>A0A160VR32_9EURY</name>
<dbReference type="Pfam" id="PF13690">
    <property type="entry name" value="CheX"/>
    <property type="match status" value="1"/>
</dbReference>
<evidence type="ECO:0000313" key="8">
    <source>
        <dbReference type="Proteomes" id="UP000250189"/>
    </source>
</evidence>
<keyword evidence="2" id="KW-0378">Hydrolase</keyword>
<dbReference type="InterPro" id="IPR028051">
    <property type="entry name" value="CheX-like_dom"/>
</dbReference>
<dbReference type="CDD" id="cd17909">
    <property type="entry name" value="CheC_ClassI"/>
    <property type="match status" value="1"/>
</dbReference>
<dbReference type="GO" id="GO:0016787">
    <property type="term" value="F:hydrolase activity"/>
    <property type="evidence" value="ECO:0007669"/>
    <property type="project" value="UniProtKB-KW"/>
</dbReference>
<gene>
    <name evidence="5" type="ORF">A3L04_02865</name>
    <name evidence="6" type="ORF">CHITON_0566</name>
</gene>
<dbReference type="InterPro" id="IPR028976">
    <property type="entry name" value="CheC-like_sf"/>
</dbReference>
<evidence type="ECO:0000259" key="4">
    <source>
        <dbReference type="Pfam" id="PF13690"/>
    </source>
</evidence>
<dbReference type="RefSeq" id="WP_068576559.1">
    <property type="nucleotide sequence ID" value="NZ_CP015193.1"/>
</dbReference>
<evidence type="ECO:0000259" key="3">
    <source>
        <dbReference type="Pfam" id="PF04509"/>
    </source>
</evidence>
<dbReference type="STRING" id="54262.CHITON_0566"/>
<sequence>MKKSEWYKDIFKEASNIAISHALTALSQMIGGPIEMEPPEVEIVSRVEFLKRLAERGVSQGFTVMFDITEGLSGLTILQFPKQSALNITAVLMGMEPGSLTELDEMGKSAIMEVGNILISVYTDILSNLIGEPVSLSPPKPAESLYDIEKELGRPDLRDVESIIIFKSRFHKQDIGVESFFYIVPTPESFTKLVKKLESQVIEEVEKQ</sequence>
<dbReference type="InterPro" id="IPR050992">
    <property type="entry name" value="CheZ_family_phosphatases"/>
</dbReference>
<dbReference type="PANTHER" id="PTHR43693">
    <property type="entry name" value="PROTEIN PHOSPHATASE CHEZ"/>
    <property type="match status" value="1"/>
</dbReference>
<keyword evidence="8" id="KW-1185">Reference proteome</keyword>
<dbReference type="AlphaFoldDB" id="A0A160VR32"/>
<evidence type="ECO:0000256" key="2">
    <source>
        <dbReference type="ARBA" id="ARBA00022801"/>
    </source>
</evidence>
<accession>A0A160VR32</accession>
<reference evidence="6" key="1">
    <citation type="submission" date="2016-01" db="EMBL/GenBank/DDBJ databases">
        <authorList>
            <person name="Oliw E.H."/>
        </authorList>
    </citation>
    <scope>NUCLEOTIDE SEQUENCE</scope>
    <source>
        <strain evidence="6">1</strain>
    </source>
</reference>
<feature type="domain" description="CheC-like protein" evidence="3">
    <location>
        <begin position="9"/>
        <end position="42"/>
    </location>
</feature>
<protein>
    <submittedName>
        <fullName evidence="5">Chemotaxis protein CheA</fullName>
    </submittedName>
    <submittedName>
        <fullName evidence="6">Chemotaxis protein CheC--inhibitor of MCP methylation</fullName>
    </submittedName>
</protein>
<reference evidence="7" key="2">
    <citation type="submission" date="2016-01" db="EMBL/GenBank/DDBJ databases">
        <authorList>
            <person name="Vorgias C.E."/>
        </authorList>
    </citation>
    <scope>NUCLEOTIDE SEQUENCE [LARGE SCALE GENOMIC DNA]</scope>
</reference>
<dbReference type="Proteomes" id="UP000250189">
    <property type="component" value="Chromosome"/>
</dbReference>
<dbReference type="PANTHER" id="PTHR43693:SF1">
    <property type="entry name" value="PROTEIN PHOSPHATASE CHEZ"/>
    <property type="match status" value="1"/>
</dbReference>
<dbReference type="Pfam" id="PF04509">
    <property type="entry name" value="CheC"/>
    <property type="match status" value="1"/>
</dbReference>
<evidence type="ECO:0000313" key="6">
    <source>
        <dbReference type="EMBL" id="CUX77345.1"/>
    </source>
</evidence>